<accession>A0A549T0T5</accession>
<dbReference type="Pfam" id="PF04965">
    <property type="entry name" value="GPW_gp25"/>
    <property type="match status" value="1"/>
</dbReference>
<gene>
    <name evidence="2" type="ORF">FNA46_20040</name>
</gene>
<evidence type="ECO:0000313" key="2">
    <source>
        <dbReference type="EMBL" id="TRL35494.1"/>
    </source>
</evidence>
<feature type="domain" description="IraD/Gp25-like" evidence="1">
    <location>
        <begin position="20"/>
        <end position="102"/>
    </location>
</feature>
<dbReference type="RefSeq" id="WP_143126984.1">
    <property type="nucleotide sequence ID" value="NZ_VJMG01000065.1"/>
</dbReference>
<comment type="caution">
    <text evidence="2">The sequence shown here is derived from an EMBL/GenBank/DDBJ whole genome shotgun (WGS) entry which is preliminary data.</text>
</comment>
<evidence type="ECO:0000313" key="3">
    <source>
        <dbReference type="Proteomes" id="UP000316801"/>
    </source>
</evidence>
<reference evidence="2 3" key="1">
    <citation type="submission" date="2019-07" db="EMBL/GenBank/DDBJ databases">
        <title>Ln-dependent methylotrophs.</title>
        <authorList>
            <person name="Tani A."/>
        </authorList>
    </citation>
    <scope>NUCLEOTIDE SEQUENCE [LARGE SCALE GENOMIC DNA]</scope>
    <source>
        <strain evidence="2 3">SM12</strain>
    </source>
</reference>
<dbReference type="SUPFAM" id="SSF160719">
    <property type="entry name" value="gpW/gp25-like"/>
    <property type="match status" value="1"/>
</dbReference>
<evidence type="ECO:0000259" key="1">
    <source>
        <dbReference type="Pfam" id="PF04965"/>
    </source>
</evidence>
<dbReference type="Gene3D" id="3.10.450.40">
    <property type="match status" value="1"/>
</dbReference>
<keyword evidence="3" id="KW-1185">Reference proteome</keyword>
<dbReference type="AlphaFoldDB" id="A0A549T0T5"/>
<dbReference type="Proteomes" id="UP000316801">
    <property type="component" value="Unassembled WGS sequence"/>
</dbReference>
<sequence>MTGLDRRTGARISNLDSAYQAVTFTLGTRISSVPLLREFGGGIAELLGRAMTPALFAAWQQLIATAIDLWEPRFKVRRITATGSIDDIRNGVAGLMIEVDYRPKGHLGDETVDRVVSFGLGVNGGVTLL</sequence>
<dbReference type="EMBL" id="VJMG01000065">
    <property type="protein sequence ID" value="TRL35494.1"/>
    <property type="molecule type" value="Genomic_DNA"/>
</dbReference>
<organism evidence="2 3">
    <name type="scientific">Rhizobium straminoryzae</name>
    <dbReference type="NCBI Taxonomy" id="1387186"/>
    <lineage>
        <taxon>Bacteria</taxon>
        <taxon>Pseudomonadati</taxon>
        <taxon>Pseudomonadota</taxon>
        <taxon>Alphaproteobacteria</taxon>
        <taxon>Hyphomicrobiales</taxon>
        <taxon>Rhizobiaceae</taxon>
        <taxon>Rhizobium/Agrobacterium group</taxon>
        <taxon>Rhizobium</taxon>
    </lineage>
</organism>
<proteinExistence type="predicted"/>
<name>A0A549T0T5_9HYPH</name>
<dbReference type="InterPro" id="IPR007048">
    <property type="entry name" value="IraD/Gp25-like"/>
</dbReference>
<protein>
    <recommendedName>
        <fullName evidence="1">IraD/Gp25-like domain-containing protein</fullName>
    </recommendedName>
</protein>